<sequence length="137" mass="15875">MKIKPIPFNYGLLVKDFPGTEVKVQRKNVVVDNDIIGMWGENIDEENQIMLLTNISVKREHSKNSKENLISLWESTFNQYATDEQPEEILARIQERQDKEAERMKKAEEAAKKAEEKAKALKDQIESKENKAKEQVS</sequence>
<gene>
    <name evidence="2" type="primary">593</name>
    <name evidence="2" type="ORF">G_593</name>
</gene>
<evidence type="ECO:0000313" key="2">
    <source>
        <dbReference type="EMBL" id="AEO93838.1"/>
    </source>
</evidence>
<dbReference type="KEGG" id="vg:18563803"/>
<reference evidence="2 3" key="1">
    <citation type="submission" date="2011-09" db="EMBL/GenBank/DDBJ databases">
        <authorList>
            <person name="Pope W.H."/>
            <person name="Pedulla M.L."/>
            <person name="Ford M.E."/>
            <person name="Peebles C.L."/>
            <person name="Hatfull G.H."/>
            <person name="Hendrix R.W."/>
        </authorList>
    </citation>
    <scope>NUCLEOTIDE SEQUENCE [LARGE SCALE GENOMIC DNA]</scope>
    <source>
        <strain evidence="2">G</strain>
    </source>
</reference>
<evidence type="ECO:0000256" key="1">
    <source>
        <dbReference type="SAM" id="MobiDB-lite"/>
    </source>
</evidence>
<feature type="region of interest" description="Disordered" evidence="1">
    <location>
        <begin position="96"/>
        <end position="137"/>
    </location>
</feature>
<name>G3MAX3_9CAUD</name>
<protein>
    <submittedName>
        <fullName evidence="2">Gp593</fullName>
    </submittedName>
</protein>
<dbReference type="RefSeq" id="YP_009015885.1">
    <property type="nucleotide sequence ID" value="NC_023719.1"/>
</dbReference>
<dbReference type="GeneID" id="18563803"/>
<organism evidence="2 3">
    <name type="scientific">Bacillus phage G</name>
    <dbReference type="NCBI Taxonomy" id="2884420"/>
    <lineage>
        <taxon>Viruses</taxon>
        <taxon>Duplodnaviria</taxon>
        <taxon>Heunggongvirae</taxon>
        <taxon>Uroviricota</taxon>
        <taxon>Caudoviricetes</taxon>
        <taxon>Donellivirus</taxon>
        <taxon>Donellivirus gee</taxon>
    </lineage>
</organism>
<keyword evidence="3" id="KW-1185">Reference proteome</keyword>
<evidence type="ECO:0000313" key="3">
    <source>
        <dbReference type="Proteomes" id="UP000009273"/>
    </source>
</evidence>
<dbReference type="EMBL" id="JN638751">
    <property type="protein sequence ID" value="AEO93838.1"/>
    <property type="molecule type" value="Genomic_DNA"/>
</dbReference>
<proteinExistence type="predicted"/>
<dbReference type="Proteomes" id="UP000009273">
    <property type="component" value="Segment"/>
</dbReference>
<accession>G3MAX3</accession>